<dbReference type="Proteomes" id="UP001368500">
    <property type="component" value="Unassembled WGS sequence"/>
</dbReference>
<sequence>MLRALRAPDRGGRGRQNLTIMLNEQLHRQPVALDRIQHRTLKLDAAQRDLTPMRGLNAFFVASTEFADACRDYPVVWVKAGTGDDGVPQIAPIAVLGLKAGQNLCLDGDVWRTRYVPAALRLYPFALARVSPEQVVVVIEPDYPGFNAQIGEALFDEQGEPSAFTRDIQQQLELFEQEVERTRLVGRLLLDKGLLRDMRFDATLPGGEQLSVDGFLTIDADKLRALPEADVMLLHRNGVLGLIHAHQVSLGNMTKLAEWHLARSAS</sequence>
<gene>
    <name evidence="1" type="ORF">AACH11_05295</name>
</gene>
<dbReference type="EMBL" id="JBBUTF010000004">
    <property type="protein sequence ID" value="MEK8025371.1"/>
    <property type="molecule type" value="Genomic_DNA"/>
</dbReference>
<comment type="caution">
    <text evidence="1">The sequence shown here is derived from an EMBL/GenBank/DDBJ whole genome shotgun (WGS) entry which is preliminary data.</text>
</comment>
<organism evidence="1 2">
    <name type="scientific">Pseudaquabacterium rugosum</name>
    <dbReference type="NCBI Taxonomy" id="2984194"/>
    <lineage>
        <taxon>Bacteria</taxon>
        <taxon>Pseudomonadati</taxon>
        <taxon>Pseudomonadota</taxon>
        <taxon>Betaproteobacteria</taxon>
        <taxon>Burkholderiales</taxon>
        <taxon>Sphaerotilaceae</taxon>
        <taxon>Pseudaquabacterium</taxon>
    </lineage>
</organism>
<dbReference type="RefSeq" id="WP_341373155.1">
    <property type="nucleotide sequence ID" value="NZ_JBBUTF010000004.1"/>
</dbReference>
<evidence type="ECO:0000313" key="1">
    <source>
        <dbReference type="EMBL" id="MEK8025371.1"/>
    </source>
</evidence>
<evidence type="ECO:0000313" key="2">
    <source>
        <dbReference type="Proteomes" id="UP001368500"/>
    </source>
</evidence>
<keyword evidence="2" id="KW-1185">Reference proteome</keyword>
<accession>A0ABU9B6M8</accession>
<dbReference type="InterPro" id="IPR010836">
    <property type="entry name" value="SapC"/>
</dbReference>
<proteinExistence type="predicted"/>
<dbReference type="Pfam" id="PF07277">
    <property type="entry name" value="SapC"/>
    <property type="match status" value="1"/>
</dbReference>
<name>A0ABU9B6M8_9BURK</name>
<protein>
    <submittedName>
        <fullName evidence="1">SapC family protein</fullName>
    </submittedName>
</protein>
<reference evidence="1 2" key="1">
    <citation type="submission" date="2024-04" db="EMBL/GenBank/DDBJ databases">
        <title>Novel species of the genus Ideonella isolated from streams.</title>
        <authorList>
            <person name="Lu H."/>
        </authorList>
    </citation>
    <scope>NUCLEOTIDE SEQUENCE [LARGE SCALE GENOMIC DNA]</scope>
    <source>
        <strain evidence="1 2">BYS139W</strain>
    </source>
</reference>